<dbReference type="PANTHER" id="PTHR46411:SF3">
    <property type="entry name" value="AAA+ ATPASE DOMAIN-CONTAINING PROTEIN"/>
    <property type="match status" value="1"/>
</dbReference>
<dbReference type="Proteomes" id="UP001430848">
    <property type="component" value="Unassembled WGS sequence"/>
</dbReference>
<proteinExistence type="predicted"/>
<dbReference type="Gene3D" id="3.40.50.300">
    <property type="entry name" value="P-loop containing nucleotide triphosphate hydrolases"/>
    <property type="match status" value="1"/>
</dbReference>
<evidence type="ECO:0000259" key="1">
    <source>
        <dbReference type="SMART" id="SM00382"/>
    </source>
</evidence>
<dbReference type="InterPro" id="IPR003959">
    <property type="entry name" value="ATPase_AAA_core"/>
</dbReference>
<dbReference type="PANTHER" id="PTHR46411">
    <property type="entry name" value="FAMILY ATPASE, PUTATIVE-RELATED"/>
    <property type="match status" value="1"/>
</dbReference>
<protein>
    <recommendedName>
        <fullName evidence="1">AAA+ ATPase domain-containing protein</fullName>
    </recommendedName>
</protein>
<dbReference type="InterPro" id="IPR027417">
    <property type="entry name" value="P-loop_NTPase"/>
</dbReference>
<gene>
    <name evidence="2" type="ORF">SLS63_003887</name>
</gene>
<dbReference type="Pfam" id="PF00004">
    <property type="entry name" value="AAA"/>
    <property type="match status" value="1"/>
</dbReference>
<evidence type="ECO:0000313" key="3">
    <source>
        <dbReference type="Proteomes" id="UP001430848"/>
    </source>
</evidence>
<name>A0ABR1PFQ5_DIAER</name>
<dbReference type="CDD" id="cd19481">
    <property type="entry name" value="RecA-like_protease"/>
    <property type="match status" value="1"/>
</dbReference>
<reference evidence="2 3" key="1">
    <citation type="submission" date="2024-02" db="EMBL/GenBank/DDBJ databases">
        <title>De novo assembly and annotation of 12 fungi associated with fruit tree decline syndrome in Ontario, Canada.</title>
        <authorList>
            <person name="Sulman M."/>
            <person name="Ellouze W."/>
            <person name="Ilyukhin E."/>
        </authorList>
    </citation>
    <scope>NUCLEOTIDE SEQUENCE [LARGE SCALE GENOMIC DNA]</scope>
    <source>
        <strain evidence="2 3">M169</strain>
    </source>
</reference>
<organism evidence="2 3">
    <name type="scientific">Diaporthe eres</name>
    <name type="common">Phomopsis oblonga</name>
    <dbReference type="NCBI Taxonomy" id="83184"/>
    <lineage>
        <taxon>Eukaryota</taxon>
        <taxon>Fungi</taxon>
        <taxon>Dikarya</taxon>
        <taxon>Ascomycota</taxon>
        <taxon>Pezizomycotina</taxon>
        <taxon>Sordariomycetes</taxon>
        <taxon>Sordariomycetidae</taxon>
        <taxon>Diaporthales</taxon>
        <taxon>Diaporthaceae</taxon>
        <taxon>Diaporthe</taxon>
        <taxon>Diaporthe eres species complex</taxon>
    </lineage>
</organism>
<dbReference type="InterPro" id="IPR003593">
    <property type="entry name" value="AAA+_ATPase"/>
</dbReference>
<dbReference type="SUPFAM" id="SSF52540">
    <property type="entry name" value="P-loop containing nucleoside triphosphate hydrolases"/>
    <property type="match status" value="1"/>
</dbReference>
<dbReference type="SMART" id="SM00382">
    <property type="entry name" value="AAA"/>
    <property type="match status" value="1"/>
</dbReference>
<feature type="domain" description="AAA+ ATPase" evidence="1">
    <location>
        <begin position="346"/>
        <end position="439"/>
    </location>
</feature>
<dbReference type="Pfam" id="PF22942">
    <property type="entry name" value="DUF7025"/>
    <property type="match status" value="1"/>
</dbReference>
<comment type="caution">
    <text evidence="2">The sequence shown here is derived from an EMBL/GenBank/DDBJ whole genome shotgun (WGS) entry which is preliminary data.</text>
</comment>
<sequence length="463" mass="52644">MAYWDQVDKPRKNKNKQKARNYIFKRALREDRDGGSAKPFVQVYVQDFADMKLLWHRKGDLEARLRRETQVAFPNHTLIFELEAAIDLIDEVFADVYTQLDALDEGEITFDLLWTCFPPLSLVTGVDSLGQQRLYRVRETKYRVHMNGERTFLLVTNHISSNGKMTGFVSDETFQISEFRSAKPVLDLLHHPFTARPNHKQEREALIKRGDKWLQLGGRHIQEYRGHAVNGGDHAYGKFNSHGRVVLDPVTFDQVRPNNRLVPRIALSVSDFTDEHKLLVDPVLYGFSLGDKIWGGFAVSSMTDVVWDNEIIDNLVIPDDQKDFVRALVESHLNSGFDDIVRDKGKGLVGLLSGPPGVGKTLTAEAVAEIARRPLYMVSSGELGDTPASVQQALDEIMELAEAWHAVVLLDEADVFLIKRDDTNLTRNALTSIFLRQLEYYQGIILLTTNRRDSFDPAFKSFN</sequence>
<evidence type="ECO:0000313" key="2">
    <source>
        <dbReference type="EMBL" id="KAK7735417.1"/>
    </source>
</evidence>
<dbReference type="EMBL" id="JAKNSF020000013">
    <property type="protein sequence ID" value="KAK7735417.1"/>
    <property type="molecule type" value="Genomic_DNA"/>
</dbReference>
<keyword evidence="3" id="KW-1185">Reference proteome</keyword>
<dbReference type="InterPro" id="IPR054289">
    <property type="entry name" value="DUF7025"/>
</dbReference>
<accession>A0ABR1PFQ5</accession>